<comment type="caution">
    <text evidence="3">The sequence shown here is derived from an EMBL/GenBank/DDBJ whole genome shotgun (WGS) entry which is preliminary data.</text>
</comment>
<evidence type="ECO:0000313" key="4">
    <source>
        <dbReference type="Proteomes" id="UP001054945"/>
    </source>
</evidence>
<proteinExistence type="predicted"/>
<evidence type="ECO:0000259" key="2">
    <source>
        <dbReference type="Pfam" id="PF10252"/>
    </source>
</evidence>
<feature type="compositionally biased region" description="Acidic residues" evidence="1">
    <location>
        <begin position="60"/>
        <end position="69"/>
    </location>
</feature>
<feature type="compositionally biased region" description="Basic residues" evidence="1">
    <location>
        <begin position="1"/>
        <end position="20"/>
    </location>
</feature>
<evidence type="ECO:0000256" key="1">
    <source>
        <dbReference type="SAM" id="MobiDB-lite"/>
    </source>
</evidence>
<feature type="compositionally biased region" description="Basic and acidic residues" evidence="1">
    <location>
        <begin position="120"/>
        <end position="131"/>
    </location>
</feature>
<sequence>MPPKGRGRGYNHHKGSRRHFTNPDQLAESEEKKEKERQWRQQRGEISSDEESEESKSSSESEEESEEGSGDEKQLLNAIVKQKAKGVQHLIEVENPNHVVKKEKKVGTINLEETAQSQLSRREREELEKQRAKAHYQKMHAAGRTNEAKADLARLAIIKKQREEAAKRREQEIKAKQEADQAKANQTKKALGKRT</sequence>
<dbReference type="Proteomes" id="UP001054945">
    <property type="component" value="Unassembled WGS sequence"/>
</dbReference>
<feature type="domain" description="Casein kinase substrate phosphoprotein PP28" evidence="2">
    <location>
        <begin position="95"/>
        <end position="174"/>
    </location>
</feature>
<organism evidence="3 4">
    <name type="scientific">Caerostris extrusa</name>
    <name type="common">Bark spider</name>
    <name type="synonym">Caerostris bankana</name>
    <dbReference type="NCBI Taxonomy" id="172846"/>
    <lineage>
        <taxon>Eukaryota</taxon>
        <taxon>Metazoa</taxon>
        <taxon>Ecdysozoa</taxon>
        <taxon>Arthropoda</taxon>
        <taxon>Chelicerata</taxon>
        <taxon>Arachnida</taxon>
        <taxon>Araneae</taxon>
        <taxon>Araneomorphae</taxon>
        <taxon>Entelegynae</taxon>
        <taxon>Araneoidea</taxon>
        <taxon>Araneidae</taxon>
        <taxon>Caerostris</taxon>
    </lineage>
</organism>
<feature type="compositionally biased region" description="Basic and acidic residues" evidence="1">
    <location>
        <begin position="29"/>
        <end position="43"/>
    </location>
</feature>
<dbReference type="InterPro" id="IPR019380">
    <property type="entry name" value="Casein_kinase_sb_PP28"/>
</dbReference>
<feature type="region of interest" description="Disordered" evidence="1">
    <location>
        <begin position="162"/>
        <end position="195"/>
    </location>
</feature>
<feature type="region of interest" description="Disordered" evidence="1">
    <location>
        <begin position="1"/>
        <end position="76"/>
    </location>
</feature>
<dbReference type="Pfam" id="PF10252">
    <property type="entry name" value="PP28"/>
    <property type="match status" value="1"/>
</dbReference>
<gene>
    <name evidence="3" type="primary">AVEN_227074_1</name>
    <name evidence="3" type="ORF">CEXT_502581</name>
</gene>
<dbReference type="InterPro" id="IPR039876">
    <property type="entry name" value="HAP28"/>
</dbReference>
<evidence type="ECO:0000313" key="3">
    <source>
        <dbReference type="EMBL" id="GIY95317.1"/>
    </source>
</evidence>
<feature type="compositionally biased region" description="Basic and acidic residues" evidence="1">
    <location>
        <begin position="162"/>
        <end position="181"/>
    </location>
</feature>
<keyword evidence="4" id="KW-1185">Reference proteome</keyword>
<accession>A0AAV4XJJ6</accession>
<reference evidence="3 4" key="1">
    <citation type="submission" date="2021-06" db="EMBL/GenBank/DDBJ databases">
        <title>Caerostris extrusa draft genome.</title>
        <authorList>
            <person name="Kono N."/>
            <person name="Arakawa K."/>
        </authorList>
    </citation>
    <scope>NUCLEOTIDE SEQUENCE [LARGE SCALE GENOMIC DNA]</scope>
</reference>
<dbReference type="AlphaFoldDB" id="A0AAV4XJJ6"/>
<feature type="region of interest" description="Disordered" evidence="1">
    <location>
        <begin position="111"/>
        <end position="147"/>
    </location>
</feature>
<protein>
    <submittedName>
        <fullName evidence="3">PP28 domain-containing protein</fullName>
    </submittedName>
</protein>
<name>A0AAV4XJJ6_CAEEX</name>
<dbReference type="EMBL" id="BPLR01000505">
    <property type="protein sequence ID" value="GIY95317.1"/>
    <property type="molecule type" value="Genomic_DNA"/>
</dbReference>
<dbReference type="PANTHER" id="PTHR22055">
    <property type="entry name" value="28 KDA HEAT- AND ACID-STABLE PHOSPHOPROTEIN PDGF-ASSOCIATED PROTEIN"/>
    <property type="match status" value="1"/>
</dbReference>